<keyword evidence="1 4" id="KW-0732">Signal</keyword>
<comment type="subcellular location">
    <subcellularLocation>
        <location evidence="4">Cell outer membrane</location>
    </subcellularLocation>
</comment>
<evidence type="ECO:0000313" key="6">
    <source>
        <dbReference type="EMBL" id="BBP42975.1"/>
    </source>
</evidence>
<dbReference type="EMBL" id="AP021888">
    <property type="protein sequence ID" value="BBP42975.1"/>
    <property type="molecule type" value="Genomic_DNA"/>
</dbReference>
<dbReference type="PANTHER" id="PTHR34512">
    <property type="entry name" value="CELL SURFACE PROTEIN"/>
    <property type="match status" value="1"/>
</dbReference>
<dbReference type="InterPro" id="IPR017687">
    <property type="entry name" value="BamB"/>
</dbReference>
<dbReference type="GO" id="GO:0009279">
    <property type="term" value="C:cell outer membrane"/>
    <property type="evidence" value="ECO:0007669"/>
    <property type="project" value="UniProtKB-SubCell"/>
</dbReference>
<keyword evidence="3 4" id="KW-0998">Cell outer membrane</keyword>
<feature type="domain" description="Pyrrolo-quinoline quinone repeat" evidence="5">
    <location>
        <begin position="99"/>
        <end position="319"/>
    </location>
</feature>
<dbReference type="Pfam" id="PF13360">
    <property type="entry name" value="PQQ_2"/>
    <property type="match status" value="1"/>
</dbReference>
<dbReference type="KEGG" id="tzo:THMIRHAT_07210"/>
<dbReference type="Gene3D" id="2.130.10.10">
    <property type="entry name" value="YVTN repeat-like/Quinoprotein amine dehydrogenase"/>
    <property type="match status" value="1"/>
</dbReference>
<protein>
    <recommendedName>
        <fullName evidence="4">Outer membrane protein assembly factor BamB</fullName>
    </recommendedName>
</protein>
<evidence type="ECO:0000313" key="7">
    <source>
        <dbReference type="Proteomes" id="UP000501466"/>
    </source>
</evidence>
<dbReference type="SUPFAM" id="SSF50998">
    <property type="entry name" value="Quinoprotein alcohol dehydrogenase-like"/>
    <property type="match status" value="1"/>
</dbReference>
<name>A0A6F8PLK9_9GAMM</name>
<sequence length="421" mass="47273">MNMINLIGSLLKPQTFVWLMVSMLGLTACSSAKIVRVPTPLAEMSSPLELQRDWQLTLDQFAYSDSEGLYFGADDQQVYFATPSGLLTAVTKSTKTRWQDQIVWQQKFDQPLISGPTVEEENLILGTAKGSLIALSKKTGQLVWQTQLSSEVLSRAVVADGDIYVRTVDGKLNAVKASTGKVKWVVDHQLPNLSLRGIAPITIHDDVVYVGWESGYVEALSAKSGERLWRTQVAIPKGRTDLERMVDLQSQLILTQGRLFVLGYHGQLVSLNPQTGNLYWSKPVSGFRDFVVDESRVYLVDEDDILSAFDVANGTEVWRKDAYKYRVLTDVLSYNSDQLLLADGQGYVFWIDKIDGSEFARSRVSNNYGTGDKIVRVMQDDNRIYIQDVDGIVSAYRIKPSNWYLFKHPEDPLKIIQKSAP</sequence>
<evidence type="ECO:0000256" key="2">
    <source>
        <dbReference type="ARBA" id="ARBA00023136"/>
    </source>
</evidence>
<dbReference type="Proteomes" id="UP000501466">
    <property type="component" value="Chromosome"/>
</dbReference>
<evidence type="ECO:0000256" key="4">
    <source>
        <dbReference type="HAMAP-Rule" id="MF_00923"/>
    </source>
</evidence>
<dbReference type="RefSeq" id="WP_243831493.1">
    <property type="nucleotide sequence ID" value="NZ_AP021888.1"/>
</dbReference>
<comment type="function">
    <text evidence="4">Part of the outer membrane protein assembly complex, which is involved in assembly and insertion of beta-barrel proteins into the outer membrane.</text>
</comment>
<dbReference type="NCBIfam" id="TIGR03300">
    <property type="entry name" value="assembly_YfgL"/>
    <property type="match status" value="1"/>
</dbReference>
<comment type="similarity">
    <text evidence="4">Belongs to the BamB family.</text>
</comment>
<dbReference type="InterPro" id="IPR015943">
    <property type="entry name" value="WD40/YVTN_repeat-like_dom_sf"/>
</dbReference>
<reference evidence="7" key="1">
    <citation type="submission" date="2019-11" db="EMBL/GenBank/DDBJ databases">
        <title>Isolation and characterization of two novel species in the genus Thiomicrorhabdus.</title>
        <authorList>
            <person name="Mochizuki J."/>
            <person name="Kojima H."/>
            <person name="Fukui M."/>
        </authorList>
    </citation>
    <scope>NUCLEOTIDE SEQUENCE [LARGE SCALE GENOMIC DNA]</scope>
    <source>
        <strain evidence="7">AkT22</strain>
    </source>
</reference>
<evidence type="ECO:0000256" key="1">
    <source>
        <dbReference type="ARBA" id="ARBA00022729"/>
    </source>
</evidence>
<dbReference type="SMART" id="SM00564">
    <property type="entry name" value="PQQ"/>
    <property type="match status" value="7"/>
</dbReference>
<proteinExistence type="inferred from homology"/>
<dbReference type="HAMAP" id="MF_00923">
    <property type="entry name" value="OM_assembly_BamB"/>
    <property type="match status" value="1"/>
</dbReference>
<keyword evidence="7" id="KW-1185">Reference proteome</keyword>
<dbReference type="GO" id="GO:0043165">
    <property type="term" value="P:Gram-negative-bacterium-type cell outer membrane assembly"/>
    <property type="evidence" value="ECO:0007669"/>
    <property type="project" value="UniProtKB-UniRule"/>
</dbReference>
<dbReference type="AlphaFoldDB" id="A0A6F8PLK9"/>
<evidence type="ECO:0000256" key="3">
    <source>
        <dbReference type="ARBA" id="ARBA00023237"/>
    </source>
</evidence>
<dbReference type="InterPro" id="IPR011047">
    <property type="entry name" value="Quinoprotein_ADH-like_sf"/>
</dbReference>
<dbReference type="InterPro" id="IPR002372">
    <property type="entry name" value="PQQ_rpt_dom"/>
</dbReference>
<keyword evidence="2 4" id="KW-0472">Membrane</keyword>
<organism evidence="6 7">
    <name type="scientific">Thiosulfativibrio zosterae</name>
    <dbReference type="NCBI Taxonomy" id="2675053"/>
    <lineage>
        <taxon>Bacteria</taxon>
        <taxon>Pseudomonadati</taxon>
        <taxon>Pseudomonadota</taxon>
        <taxon>Gammaproteobacteria</taxon>
        <taxon>Thiotrichales</taxon>
        <taxon>Piscirickettsiaceae</taxon>
        <taxon>Thiosulfativibrio</taxon>
    </lineage>
</organism>
<dbReference type="InterPro" id="IPR018391">
    <property type="entry name" value="PQQ_b-propeller_rpt"/>
</dbReference>
<dbReference type="PANTHER" id="PTHR34512:SF30">
    <property type="entry name" value="OUTER MEMBRANE PROTEIN ASSEMBLY FACTOR BAMB"/>
    <property type="match status" value="1"/>
</dbReference>
<accession>A0A6F8PLK9</accession>
<dbReference type="GO" id="GO:0051205">
    <property type="term" value="P:protein insertion into membrane"/>
    <property type="evidence" value="ECO:0007669"/>
    <property type="project" value="UniProtKB-UniRule"/>
</dbReference>
<gene>
    <name evidence="4 6" type="primary">bamB</name>
    <name evidence="6" type="ORF">THMIRHAT_07210</name>
</gene>
<evidence type="ECO:0000259" key="5">
    <source>
        <dbReference type="Pfam" id="PF13360"/>
    </source>
</evidence>
<comment type="subunit">
    <text evidence="4">Part of the Bam complex.</text>
</comment>